<dbReference type="PATRIC" id="fig|272943.9.peg.1264"/>
<name>Q3J3X8_CERS4</name>
<evidence type="ECO:0000313" key="2">
    <source>
        <dbReference type="EMBL" id="ABA78506.1"/>
    </source>
</evidence>
<evidence type="ECO:0000313" key="3">
    <source>
        <dbReference type="Proteomes" id="UP000002703"/>
    </source>
</evidence>
<dbReference type="EMBL" id="CP000143">
    <property type="protein sequence ID" value="ABA78506.1"/>
    <property type="molecule type" value="Genomic_DNA"/>
</dbReference>
<feature type="compositionally biased region" description="Low complexity" evidence="1">
    <location>
        <begin position="198"/>
        <end position="210"/>
    </location>
</feature>
<proteinExistence type="predicted"/>
<feature type="compositionally biased region" description="Basic and acidic residues" evidence="1">
    <location>
        <begin position="145"/>
        <end position="158"/>
    </location>
</feature>
<reference evidence="3" key="1">
    <citation type="submission" date="2005-09" db="EMBL/GenBank/DDBJ databases">
        <title>Complete sequence of chromosome 1 of Rhodobacter sphaeroides 2.4.1.</title>
        <authorList>
            <person name="Copeland A."/>
            <person name="Lucas S."/>
            <person name="Lapidus A."/>
            <person name="Barry K."/>
            <person name="Detter J.C."/>
            <person name="Glavina T."/>
            <person name="Hammon N."/>
            <person name="Israni S."/>
            <person name="Pitluck S."/>
            <person name="Richardson P."/>
            <person name="Mackenzie C."/>
            <person name="Choudhary M."/>
            <person name="Larimer F."/>
            <person name="Hauser L.J."/>
            <person name="Land M."/>
            <person name="Donohue T.J."/>
            <person name="Kaplan S."/>
        </authorList>
    </citation>
    <scope>NUCLEOTIDE SEQUENCE [LARGE SCALE GENOMIC DNA]</scope>
    <source>
        <strain evidence="3">ATCC 17023 / DSM 158 / JCM 6121 / CCUG 31486 / LMG 2827 / NBRC 12203 / NCIMB 8253 / ATH 2.4.1.</strain>
    </source>
</reference>
<accession>Q3J3X8</accession>
<organism evidence="2 3">
    <name type="scientific">Cereibacter sphaeroides (strain ATCC 17023 / DSM 158 / JCM 6121 / CCUG 31486 / LMG 2827 / NBRC 12203 / NCIMB 8253 / ATH 2.4.1.)</name>
    <name type="common">Rhodobacter sphaeroides</name>
    <dbReference type="NCBI Taxonomy" id="272943"/>
    <lineage>
        <taxon>Bacteria</taxon>
        <taxon>Pseudomonadati</taxon>
        <taxon>Pseudomonadota</taxon>
        <taxon>Alphaproteobacteria</taxon>
        <taxon>Rhodobacterales</taxon>
        <taxon>Paracoccaceae</taxon>
        <taxon>Cereibacter</taxon>
    </lineage>
</organism>
<dbReference type="AlphaFoldDB" id="Q3J3X8"/>
<evidence type="ECO:0000256" key="1">
    <source>
        <dbReference type="SAM" id="MobiDB-lite"/>
    </source>
</evidence>
<dbReference type="KEGG" id="rsp:RSP_2349"/>
<feature type="compositionally biased region" description="Basic residues" evidence="1">
    <location>
        <begin position="159"/>
        <end position="170"/>
    </location>
</feature>
<keyword evidence="3" id="KW-1185">Reference proteome</keyword>
<protein>
    <submittedName>
        <fullName evidence="2">Uncharacterized protein</fullName>
    </submittedName>
</protein>
<dbReference type="EnsemblBacteria" id="ABA78506">
    <property type="protein sequence ID" value="ABA78506"/>
    <property type="gene ID" value="RSP_2349"/>
</dbReference>
<sequence length="210" mass="23233">MEGALNLSGADRRKLERAMSELDELVGTPPVETTHAEFVASAACLPTLDALPPGEADLLADLLAELGPTTPEDLVEAEALNREIASMTPAEVAENYGTDADVRNAAAGAWLEQHQAERLERFRKSGRNFYAEDKLKTTGQPVRPYRRDLKNLTPEERKAHRRAQKAKSKANRSPEQVERERAANKAHQQKRRGRERSATAAAERANLALF</sequence>
<gene>
    <name evidence="2" type="ORF">RSP_2349</name>
</gene>
<dbReference type="Proteomes" id="UP000002703">
    <property type="component" value="Chromosome 1"/>
</dbReference>
<dbReference type="STRING" id="272943.RSP_2349"/>
<feature type="region of interest" description="Disordered" evidence="1">
    <location>
        <begin position="132"/>
        <end position="210"/>
    </location>
</feature>